<proteinExistence type="predicted"/>
<dbReference type="InterPro" id="IPR032675">
    <property type="entry name" value="LRR_dom_sf"/>
</dbReference>
<protein>
    <submittedName>
        <fullName evidence="1">Uncharacterized protein</fullName>
    </submittedName>
</protein>
<gene>
    <name evidence="1" type="ORF">BG015_005714</name>
</gene>
<organism evidence="1 2">
    <name type="scientific">Linnemannia schmuckeri</name>
    <dbReference type="NCBI Taxonomy" id="64567"/>
    <lineage>
        <taxon>Eukaryota</taxon>
        <taxon>Fungi</taxon>
        <taxon>Fungi incertae sedis</taxon>
        <taxon>Mucoromycota</taxon>
        <taxon>Mortierellomycotina</taxon>
        <taxon>Mortierellomycetes</taxon>
        <taxon>Mortierellales</taxon>
        <taxon>Mortierellaceae</taxon>
        <taxon>Linnemannia</taxon>
    </lineage>
</organism>
<name>A0A9P5R2X2_9FUNG</name>
<evidence type="ECO:0000313" key="2">
    <source>
        <dbReference type="Proteomes" id="UP000748756"/>
    </source>
</evidence>
<dbReference type="OrthoDB" id="2437929at2759"/>
<dbReference type="Proteomes" id="UP000748756">
    <property type="component" value="Unassembled WGS sequence"/>
</dbReference>
<dbReference type="Gene3D" id="3.80.10.10">
    <property type="entry name" value="Ribonuclease Inhibitor"/>
    <property type="match status" value="1"/>
</dbReference>
<keyword evidence="2" id="KW-1185">Reference proteome</keyword>
<accession>A0A9P5R2X2</accession>
<feature type="non-terminal residue" evidence="1">
    <location>
        <position position="1"/>
    </location>
</feature>
<comment type="caution">
    <text evidence="1">The sequence shown here is derived from an EMBL/GenBank/DDBJ whole genome shotgun (WGS) entry which is preliminary data.</text>
</comment>
<dbReference type="EMBL" id="JAAAUQ010002650">
    <property type="protein sequence ID" value="KAF9121859.1"/>
    <property type="molecule type" value="Genomic_DNA"/>
</dbReference>
<sequence>YFEEPTRPADERYGDWIYPDATPTVEMNRIKPHASSVSLPTPSVTSSRTHDCILTWEPYYQNPSYPERMVLPLLRHSSRLQELVLGGYSGRTHHLVQTLFESCPDLETLNFGGSDHSVEDEPLAGGMLSKLRILRLRSHAHIGSDKNQAIFSEIMMQSASILEVL</sequence>
<evidence type="ECO:0000313" key="1">
    <source>
        <dbReference type="EMBL" id="KAF9121859.1"/>
    </source>
</evidence>
<reference evidence="1" key="1">
    <citation type="journal article" date="2020" name="Fungal Divers.">
        <title>Resolving the Mortierellaceae phylogeny through synthesis of multi-gene phylogenetics and phylogenomics.</title>
        <authorList>
            <person name="Vandepol N."/>
            <person name="Liber J."/>
            <person name="Desiro A."/>
            <person name="Na H."/>
            <person name="Kennedy M."/>
            <person name="Barry K."/>
            <person name="Grigoriev I.V."/>
            <person name="Miller A.N."/>
            <person name="O'Donnell K."/>
            <person name="Stajich J.E."/>
            <person name="Bonito G."/>
        </authorList>
    </citation>
    <scope>NUCLEOTIDE SEQUENCE</scope>
    <source>
        <strain evidence="1">NRRL 6426</strain>
    </source>
</reference>
<dbReference type="AlphaFoldDB" id="A0A9P5R2X2"/>
<dbReference type="SUPFAM" id="SSF52047">
    <property type="entry name" value="RNI-like"/>
    <property type="match status" value="1"/>
</dbReference>